<keyword evidence="1" id="KW-1133">Transmembrane helix</keyword>
<evidence type="ECO:0000313" key="3">
    <source>
        <dbReference type="Proteomes" id="UP001229421"/>
    </source>
</evidence>
<gene>
    <name evidence="2" type="ORF">QVD17_09096</name>
</gene>
<accession>A0AAD8KZX0</accession>
<organism evidence="2 3">
    <name type="scientific">Tagetes erecta</name>
    <name type="common">African marigold</name>
    <dbReference type="NCBI Taxonomy" id="13708"/>
    <lineage>
        <taxon>Eukaryota</taxon>
        <taxon>Viridiplantae</taxon>
        <taxon>Streptophyta</taxon>
        <taxon>Embryophyta</taxon>
        <taxon>Tracheophyta</taxon>
        <taxon>Spermatophyta</taxon>
        <taxon>Magnoliopsida</taxon>
        <taxon>eudicotyledons</taxon>
        <taxon>Gunneridae</taxon>
        <taxon>Pentapetalae</taxon>
        <taxon>asterids</taxon>
        <taxon>campanulids</taxon>
        <taxon>Asterales</taxon>
        <taxon>Asteraceae</taxon>
        <taxon>Asteroideae</taxon>
        <taxon>Heliantheae alliance</taxon>
        <taxon>Tageteae</taxon>
        <taxon>Tagetes</taxon>
    </lineage>
</organism>
<protein>
    <recommendedName>
        <fullName evidence="4">Zinc finger GRF-type domain-containing protein</fullName>
    </recommendedName>
</protein>
<comment type="caution">
    <text evidence="2">The sequence shown here is derived from an EMBL/GenBank/DDBJ whole genome shotgun (WGS) entry which is preliminary data.</text>
</comment>
<proteinExistence type="predicted"/>
<dbReference type="AlphaFoldDB" id="A0AAD8KZX0"/>
<keyword evidence="1" id="KW-0812">Transmembrane</keyword>
<feature type="transmembrane region" description="Helical" evidence="1">
    <location>
        <begin position="127"/>
        <end position="145"/>
    </location>
</feature>
<keyword evidence="1" id="KW-0472">Membrane</keyword>
<keyword evidence="3" id="KW-1185">Reference proteome</keyword>
<name>A0AAD8KZX0_TARER</name>
<dbReference type="PANTHER" id="PTHR33248">
    <property type="entry name" value="ZINC ION-BINDING PROTEIN"/>
    <property type="match status" value="1"/>
</dbReference>
<dbReference type="EMBL" id="JAUHHV010000002">
    <property type="protein sequence ID" value="KAK1432202.1"/>
    <property type="molecule type" value="Genomic_DNA"/>
</dbReference>
<evidence type="ECO:0000256" key="1">
    <source>
        <dbReference type="SAM" id="Phobius"/>
    </source>
</evidence>
<sequence>MNSPTVYYNGGSRTLIRTSTTSANPERRFYCCTNQCGFVCWSDPPTGLRSSNKHDRILTVFCSCGYDSIIFTSWTPVNPGWRFHCCIKECGFVAWCDPPMSRRAVEVIPGLLRTINATQNQNRRLKILLTGSWLYFVLFGIFISYRSM</sequence>
<reference evidence="2" key="1">
    <citation type="journal article" date="2023" name="bioRxiv">
        <title>Improved chromosome-level genome assembly for marigold (Tagetes erecta).</title>
        <authorList>
            <person name="Jiang F."/>
            <person name="Yuan L."/>
            <person name="Wang S."/>
            <person name="Wang H."/>
            <person name="Xu D."/>
            <person name="Wang A."/>
            <person name="Fan W."/>
        </authorList>
    </citation>
    <scope>NUCLEOTIDE SEQUENCE</scope>
    <source>
        <strain evidence="2">WSJ</strain>
        <tissue evidence="2">Leaf</tissue>
    </source>
</reference>
<evidence type="ECO:0008006" key="4">
    <source>
        <dbReference type="Google" id="ProtNLM"/>
    </source>
</evidence>
<evidence type="ECO:0000313" key="2">
    <source>
        <dbReference type="EMBL" id="KAK1432202.1"/>
    </source>
</evidence>
<dbReference type="Proteomes" id="UP001229421">
    <property type="component" value="Unassembled WGS sequence"/>
</dbReference>